<sequence length="137" mass="15068">MEKSAMDKITSHFAALSSLIPLRPIRSDDDYDRAVTTLNQLLDAGAGNEKHPLADLVDTLGSLIAEYDDKHFPLQQVSPVDVLQFLMEQHQLTQSDLPEIGSQGVVSEILRGKRELNLRQVKALAQRFGVGASVFIG</sequence>
<feature type="domain" description="HTH cro/C1-type" evidence="1">
    <location>
        <begin position="83"/>
        <end position="135"/>
    </location>
</feature>
<organism evidence="2 3">
    <name type="scientific">Herbaspirillum frisingense</name>
    <dbReference type="NCBI Taxonomy" id="92645"/>
    <lineage>
        <taxon>Bacteria</taxon>
        <taxon>Pseudomonadati</taxon>
        <taxon>Pseudomonadota</taxon>
        <taxon>Betaproteobacteria</taxon>
        <taxon>Burkholderiales</taxon>
        <taxon>Oxalobacteraceae</taxon>
        <taxon>Herbaspirillum</taxon>
    </lineage>
</organism>
<dbReference type="EMBL" id="JAVDSJ010000003">
    <property type="protein sequence ID" value="MDR6584755.1"/>
    <property type="molecule type" value="Genomic_DNA"/>
</dbReference>
<comment type="caution">
    <text evidence="2">The sequence shown here is derived from an EMBL/GenBank/DDBJ whole genome shotgun (WGS) entry which is preliminary data.</text>
</comment>
<dbReference type="Pfam" id="PF01381">
    <property type="entry name" value="HTH_3"/>
    <property type="match status" value="1"/>
</dbReference>
<dbReference type="PANTHER" id="PTHR40455">
    <property type="entry name" value="ANTITOXIN HIGA"/>
    <property type="match status" value="1"/>
</dbReference>
<dbReference type="InterPro" id="IPR010982">
    <property type="entry name" value="Lambda_DNA-bd_dom_sf"/>
</dbReference>
<evidence type="ECO:0000313" key="2">
    <source>
        <dbReference type="EMBL" id="MDR6584755.1"/>
    </source>
</evidence>
<dbReference type="CDD" id="cd00093">
    <property type="entry name" value="HTH_XRE"/>
    <property type="match status" value="1"/>
</dbReference>
<dbReference type="InterPro" id="IPR001387">
    <property type="entry name" value="Cro/C1-type_HTH"/>
</dbReference>
<reference evidence="2 3" key="1">
    <citation type="submission" date="2023-07" db="EMBL/GenBank/DDBJ databases">
        <title>Sorghum-associated microbial communities from plants grown in Nebraska, USA.</title>
        <authorList>
            <person name="Schachtman D."/>
        </authorList>
    </citation>
    <scope>NUCLEOTIDE SEQUENCE [LARGE SCALE GENOMIC DNA]</scope>
    <source>
        <strain evidence="2 3">596</strain>
    </source>
</reference>
<dbReference type="RefSeq" id="WP_174616827.1">
    <property type="nucleotide sequence ID" value="NZ_JAVDSJ010000003.1"/>
</dbReference>
<dbReference type="Proteomes" id="UP001260715">
    <property type="component" value="Unassembled WGS sequence"/>
</dbReference>
<dbReference type="Gene3D" id="1.10.260.40">
    <property type="entry name" value="lambda repressor-like DNA-binding domains"/>
    <property type="match status" value="1"/>
</dbReference>
<dbReference type="SMART" id="SM00530">
    <property type="entry name" value="HTH_XRE"/>
    <property type="match status" value="1"/>
</dbReference>
<gene>
    <name evidence="2" type="ORF">J2W50_002965</name>
</gene>
<proteinExistence type="predicted"/>
<accession>A0ABU1PGA2</accession>
<dbReference type="SUPFAM" id="SSF47413">
    <property type="entry name" value="lambda repressor-like DNA-binding domains"/>
    <property type="match status" value="1"/>
</dbReference>
<dbReference type="InterPro" id="IPR039060">
    <property type="entry name" value="Antitox_HigA"/>
</dbReference>
<dbReference type="PANTHER" id="PTHR40455:SF1">
    <property type="entry name" value="ANTITOXIN HIGA"/>
    <property type="match status" value="1"/>
</dbReference>
<dbReference type="PROSITE" id="PS50943">
    <property type="entry name" value="HTH_CROC1"/>
    <property type="match status" value="1"/>
</dbReference>
<keyword evidence="3" id="KW-1185">Reference proteome</keyword>
<protein>
    <submittedName>
        <fullName evidence="2">HTH-type transcriptional regulator/antitoxin HigA</fullName>
    </submittedName>
</protein>
<name>A0ABU1PGA2_9BURK</name>
<evidence type="ECO:0000259" key="1">
    <source>
        <dbReference type="PROSITE" id="PS50943"/>
    </source>
</evidence>
<evidence type="ECO:0000313" key="3">
    <source>
        <dbReference type="Proteomes" id="UP001260715"/>
    </source>
</evidence>